<comment type="subcellular location">
    <subcellularLocation>
        <location evidence="1">Secreted</location>
    </subcellularLocation>
</comment>
<comment type="catalytic activity">
    <reaction evidence="6">
        <text>Eliminative cleavage of (1-&gt;4)-alpha-D-galacturonan methyl ester to give oligosaccharides with 4-deoxy-6-O-methyl-alpha-D-galact-4-enuronosyl groups at their non-reducing ends.</text>
        <dbReference type="EC" id="4.2.2.10"/>
    </reaction>
</comment>
<dbReference type="GO" id="GO:0000272">
    <property type="term" value="P:polysaccharide catabolic process"/>
    <property type="evidence" value="ECO:0007669"/>
    <property type="project" value="UniProtKB-KW"/>
</dbReference>
<dbReference type="PANTHER" id="PTHR31683:SF16">
    <property type="entry name" value="PECTIN LYASE A-RELATED"/>
    <property type="match status" value="1"/>
</dbReference>
<proteinExistence type="inferred from homology"/>
<evidence type="ECO:0000259" key="8">
    <source>
        <dbReference type="SMART" id="SM00656"/>
    </source>
</evidence>
<evidence type="ECO:0000256" key="5">
    <source>
        <dbReference type="ARBA" id="ARBA00023239"/>
    </source>
</evidence>
<dbReference type="OrthoDB" id="1637350at2759"/>
<dbReference type="InterPro" id="IPR002022">
    <property type="entry name" value="Pec_lyase"/>
</dbReference>
<comment type="caution">
    <text evidence="9">The sequence shown here is derived from an EMBL/GenBank/DDBJ whole genome shotgun (WGS) entry which is preliminary data.</text>
</comment>
<dbReference type="FunFam" id="2.160.20.10:FF:000003">
    <property type="entry name" value="Pectin lyase F"/>
    <property type="match status" value="1"/>
</dbReference>
<dbReference type="Gene3D" id="2.160.20.10">
    <property type="entry name" value="Single-stranded right-handed beta-helix, Pectin lyase-like"/>
    <property type="match status" value="1"/>
</dbReference>
<dbReference type="SUPFAM" id="SSF51126">
    <property type="entry name" value="Pectin lyase-like"/>
    <property type="match status" value="1"/>
</dbReference>
<gene>
    <name evidence="9" type="ORF">BKA67DRAFT_534872</name>
</gene>
<evidence type="ECO:0000256" key="1">
    <source>
        <dbReference type="ARBA" id="ARBA00004613"/>
    </source>
</evidence>
<sequence length="472" mass="49161">MAVSKIGGPMMLPGKVPPPDLCPPYAKRSSTCRTWYLGHTPRLLQRRLEEGIFRPSEILHCATGKSKGGSSASADITSRKVVAGEIPHNLGNPVALVALSSFTNAAPIEGSDKRAISSIVSGTPVGMASSVTGGGTATVVYPTTIAQLKAYLTSDDPQNIVISGTFNFVGSEGTTSLTACDAYPCTTSAGGQALLNTLGGCGSKSTYSVSIDTAGYQGINVKSNKTLVGKNGATLNGKGLRFVGVSNIIIQNIAITNLNPKYVWGGDAISLSQTNNIWIDHVTTSSLGRQHYSFGTSYNNAVTISNSFINGKTSYSASCDGHSYWGLELVGSGDQITFYKNYVYYTSGRSPALSGNTLFHAVNNVWSSNTGHLLEGDSNGMGLYEGNYFTSVPTVVASGSSIRLFSSNSGDVSKCASYLGRSCVSNSLSSSGAFSYSDTSFLYLFQGKTNIVSAASASSIQSTVPSSAGNTL</sequence>
<dbReference type="EMBL" id="JAGPXC010000003">
    <property type="protein sequence ID" value="KAH6655966.1"/>
    <property type="molecule type" value="Genomic_DNA"/>
</dbReference>
<dbReference type="SMART" id="SM00656">
    <property type="entry name" value="Amb_all"/>
    <property type="match status" value="1"/>
</dbReference>
<dbReference type="AlphaFoldDB" id="A0A9P8UPB9"/>
<keyword evidence="3" id="KW-0964">Secreted</keyword>
<comment type="similarity">
    <text evidence="2">Belongs to the polysaccharide lyase 1 family.</text>
</comment>
<evidence type="ECO:0000256" key="3">
    <source>
        <dbReference type="ARBA" id="ARBA00022525"/>
    </source>
</evidence>
<dbReference type="RefSeq" id="XP_045960231.1">
    <property type="nucleotide sequence ID" value="XM_046099930.1"/>
</dbReference>
<dbReference type="InterPro" id="IPR012334">
    <property type="entry name" value="Pectin_lyas_fold"/>
</dbReference>
<dbReference type="InterPro" id="IPR011050">
    <property type="entry name" value="Pectin_lyase_fold/virulence"/>
</dbReference>
<dbReference type="GO" id="GO:0005576">
    <property type="term" value="C:extracellular region"/>
    <property type="evidence" value="ECO:0007669"/>
    <property type="project" value="UniProtKB-SubCell"/>
</dbReference>
<keyword evidence="4" id="KW-0732">Signal</keyword>
<dbReference type="PANTHER" id="PTHR31683">
    <property type="entry name" value="PECTATE LYASE 18-RELATED"/>
    <property type="match status" value="1"/>
</dbReference>
<evidence type="ECO:0000313" key="10">
    <source>
        <dbReference type="Proteomes" id="UP000758603"/>
    </source>
</evidence>
<evidence type="ECO:0000256" key="6">
    <source>
        <dbReference type="ARBA" id="ARBA00036818"/>
    </source>
</evidence>
<evidence type="ECO:0000256" key="4">
    <source>
        <dbReference type="ARBA" id="ARBA00022729"/>
    </source>
</evidence>
<evidence type="ECO:0000256" key="2">
    <source>
        <dbReference type="ARBA" id="ARBA00010980"/>
    </source>
</evidence>
<dbReference type="EC" id="4.2.2.10" evidence="7"/>
<evidence type="ECO:0000313" key="9">
    <source>
        <dbReference type="EMBL" id="KAH6655966.1"/>
    </source>
</evidence>
<dbReference type="Proteomes" id="UP000758603">
    <property type="component" value="Unassembled WGS sequence"/>
</dbReference>
<name>A0A9P8UPB9_9PEZI</name>
<protein>
    <recommendedName>
        <fullName evidence="7">pectin lyase</fullName>
        <ecNumber evidence="7">4.2.2.10</ecNumber>
    </recommendedName>
</protein>
<dbReference type="InterPro" id="IPR045032">
    <property type="entry name" value="PEL"/>
</dbReference>
<accession>A0A9P8UPB9</accession>
<keyword evidence="10" id="KW-1185">Reference proteome</keyword>
<dbReference type="GO" id="GO:0030570">
    <property type="term" value="F:pectate lyase activity"/>
    <property type="evidence" value="ECO:0007669"/>
    <property type="project" value="InterPro"/>
</dbReference>
<keyword evidence="5 9" id="KW-0456">Lyase</keyword>
<reference evidence="9" key="1">
    <citation type="journal article" date="2021" name="Nat. Commun.">
        <title>Genetic determinants of endophytism in the Arabidopsis root mycobiome.</title>
        <authorList>
            <person name="Mesny F."/>
            <person name="Miyauchi S."/>
            <person name="Thiergart T."/>
            <person name="Pickel B."/>
            <person name="Atanasova L."/>
            <person name="Karlsson M."/>
            <person name="Huettel B."/>
            <person name="Barry K.W."/>
            <person name="Haridas S."/>
            <person name="Chen C."/>
            <person name="Bauer D."/>
            <person name="Andreopoulos W."/>
            <person name="Pangilinan J."/>
            <person name="LaButti K."/>
            <person name="Riley R."/>
            <person name="Lipzen A."/>
            <person name="Clum A."/>
            <person name="Drula E."/>
            <person name="Henrissat B."/>
            <person name="Kohler A."/>
            <person name="Grigoriev I.V."/>
            <person name="Martin F.M."/>
            <person name="Hacquard S."/>
        </authorList>
    </citation>
    <scope>NUCLEOTIDE SEQUENCE</scope>
    <source>
        <strain evidence="9">MPI-SDFR-AT-0073</strain>
    </source>
</reference>
<organism evidence="9 10">
    <name type="scientific">Truncatella angustata</name>
    <dbReference type="NCBI Taxonomy" id="152316"/>
    <lineage>
        <taxon>Eukaryota</taxon>
        <taxon>Fungi</taxon>
        <taxon>Dikarya</taxon>
        <taxon>Ascomycota</taxon>
        <taxon>Pezizomycotina</taxon>
        <taxon>Sordariomycetes</taxon>
        <taxon>Xylariomycetidae</taxon>
        <taxon>Amphisphaeriales</taxon>
        <taxon>Sporocadaceae</taxon>
        <taxon>Truncatella</taxon>
    </lineage>
</organism>
<feature type="domain" description="Pectate lyase" evidence="8">
    <location>
        <begin position="170"/>
        <end position="395"/>
    </location>
</feature>
<dbReference type="GO" id="GO:0047490">
    <property type="term" value="F:pectin lyase activity"/>
    <property type="evidence" value="ECO:0007669"/>
    <property type="project" value="UniProtKB-EC"/>
</dbReference>
<dbReference type="GeneID" id="70128822"/>
<evidence type="ECO:0000256" key="7">
    <source>
        <dbReference type="ARBA" id="ARBA00039082"/>
    </source>
</evidence>